<dbReference type="EMBL" id="JBICCN010000411">
    <property type="protein sequence ID" value="KAL3070304.1"/>
    <property type="molecule type" value="Genomic_DNA"/>
</dbReference>
<protein>
    <submittedName>
        <fullName evidence="1">Uncharacterized protein</fullName>
    </submittedName>
</protein>
<name>A0ABD2HQR2_HETSC</name>
<evidence type="ECO:0000313" key="1">
    <source>
        <dbReference type="EMBL" id="KAL3070304.1"/>
    </source>
</evidence>
<gene>
    <name evidence="1" type="ORF">niasHS_016131</name>
</gene>
<keyword evidence="2" id="KW-1185">Reference proteome</keyword>
<comment type="caution">
    <text evidence="1">The sequence shown here is derived from an EMBL/GenBank/DDBJ whole genome shotgun (WGS) entry which is preliminary data.</text>
</comment>
<dbReference type="AlphaFoldDB" id="A0ABD2HQR2"/>
<dbReference type="Proteomes" id="UP001620645">
    <property type="component" value="Unassembled WGS sequence"/>
</dbReference>
<accession>A0ABD2HQR2</accession>
<proteinExistence type="predicted"/>
<sequence length="94" mass="10840">MQQHDEAARRERQRAAGMRRWPSSLFLADQQYFRILESPELNRCEFSEAVSDVRGEGRTMKWSESTRFLTATDEPPDWVTGALLAFGSRPTCIC</sequence>
<evidence type="ECO:0000313" key="2">
    <source>
        <dbReference type="Proteomes" id="UP001620645"/>
    </source>
</evidence>
<reference evidence="1 2" key="1">
    <citation type="submission" date="2024-10" db="EMBL/GenBank/DDBJ databases">
        <authorList>
            <person name="Kim D."/>
        </authorList>
    </citation>
    <scope>NUCLEOTIDE SEQUENCE [LARGE SCALE GENOMIC DNA]</scope>
    <source>
        <strain evidence="1">Taebaek</strain>
    </source>
</reference>
<organism evidence="1 2">
    <name type="scientific">Heterodera schachtii</name>
    <name type="common">Sugarbeet cyst nematode worm</name>
    <name type="synonym">Tylenchus schachtii</name>
    <dbReference type="NCBI Taxonomy" id="97005"/>
    <lineage>
        <taxon>Eukaryota</taxon>
        <taxon>Metazoa</taxon>
        <taxon>Ecdysozoa</taxon>
        <taxon>Nematoda</taxon>
        <taxon>Chromadorea</taxon>
        <taxon>Rhabditida</taxon>
        <taxon>Tylenchina</taxon>
        <taxon>Tylenchomorpha</taxon>
        <taxon>Tylenchoidea</taxon>
        <taxon>Heteroderidae</taxon>
        <taxon>Heteroderinae</taxon>
        <taxon>Heterodera</taxon>
    </lineage>
</organism>